<dbReference type="VEuPathDB" id="FungiDB:ASPNIDRAFT2_42120"/>
<dbReference type="AlphaFoldDB" id="G3XWB7"/>
<dbReference type="Proteomes" id="UP000009038">
    <property type="component" value="Unassembled WGS sequence"/>
</dbReference>
<protein>
    <submittedName>
        <fullName evidence="2">Uncharacterized protein</fullName>
    </submittedName>
</protein>
<proteinExistence type="predicted"/>
<evidence type="ECO:0000313" key="3">
    <source>
        <dbReference type="Proteomes" id="UP000009038"/>
    </source>
</evidence>
<dbReference type="EMBL" id="ACJE01000006">
    <property type="protein sequence ID" value="EHA25520.1"/>
    <property type="molecule type" value="Genomic_DNA"/>
</dbReference>
<evidence type="ECO:0000313" key="2">
    <source>
        <dbReference type="EMBL" id="EHA25520.1"/>
    </source>
</evidence>
<feature type="compositionally biased region" description="Low complexity" evidence="1">
    <location>
        <begin position="142"/>
        <end position="158"/>
    </location>
</feature>
<feature type="compositionally biased region" description="Basic and acidic residues" evidence="1">
    <location>
        <begin position="172"/>
        <end position="188"/>
    </location>
</feature>
<accession>G3XWB7</accession>
<feature type="non-terminal residue" evidence="2">
    <location>
        <position position="1"/>
    </location>
</feature>
<dbReference type="HOGENOM" id="CLU_1393141_0_0_1"/>
<name>G3XWB7_ASPNA</name>
<comment type="caution">
    <text evidence="2">The sequence shown here is derived from an EMBL/GenBank/DDBJ whole genome shotgun (WGS) entry which is preliminary data.</text>
</comment>
<evidence type="ECO:0000256" key="1">
    <source>
        <dbReference type="SAM" id="MobiDB-lite"/>
    </source>
</evidence>
<organism evidence="2 3">
    <name type="scientific">Aspergillus niger (strain ATCC 1015 / CBS 113.46 / FGSC A1144 / LSHB Ac4 / NCTC 3858a / NRRL 328 / USDA 3528.7)</name>
    <dbReference type="NCBI Taxonomy" id="380704"/>
    <lineage>
        <taxon>Eukaryota</taxon>
        <taxon>Fungi</taxon>
        <taxon>Dikarya</taxon>
        <taxon>Ascomycota</taxon>
        <taxon>Pezizomycotina</taxon>
        <taxon>Eurotiomycetes</taxon>
        <taxon>Eurotiomycetidae</taxon>
        <taxon>Eurotiales</taxon>
        <taxon>Aspergillaceae</taxon>
        <taxon>Aspergillus</taxon>
        <taxon>Aspergillus subgen. Circumdati</taxon>
    </lineage>
</organism>
<reference evidence="2 3" key="1">
    <citation type="journal article" date="2011" name="Genome Res.">
        <title>Comparative genomics of citric-acid-producing Aspergillus niger ATCC 1015 versus enzyme-producing CBS 513.88.</title>
        <authorList>
            <person name="Andersen M.R."/>
            <person name="Salazar M.P."/>
            <person name="Schaap P.J."/>
            <person name="van de Vondervoort P.J."/>
            <person name="Culley D."/>
            <person name="Thykaer J."/>
            <person name="Frisvad J.C."/>
            <person name="Nielsen K.F."/>
            <person name="Albang R."/>
            <person name="Albermann K."/>
            <person name="Berka R.M."/>
            <person name="Braus G.H."/>
            <person name="Braus-Stromeyer S.A."/>
            <person name="Corrochano L.M."/>
            <person name="Dai Z."/>
            <person name="van Dijck P.W."/>
            <person name="Hofmann G."/>
            <person name="Lasure L.L."/>
            <person name="Magnuson J.K."/>
            <person name="Menke H."/>
            <person name="Meijer M."/>
            <person name="Meijer S.L."/>
            <person name="Nielsen J.B."/>
            <person name="Nielsen M.L."/>
            <person name="van Ooyen A.J."/>
            <person name="Pel H.J."/>
            <person name="Poulsen L."/>
            <person name="Samson R.A."/>
            <person name="Stam H."/>
            <person name="Tsang A."/>
            <person name="van den Brink J.M."/>
            <person name="Atkins A."/>
            <person name="Aerts A."/>
            <person name="Shapiro H."/>
            <person name="Pangilinan J."/>
            <person name="Salamov A."/>
            <person name="Lou Y."/>
            <person name="Lindquist E."/>
            <person name="Lucas S."/>
            <person name="Grimwood J."/>
            <person name="Grigoriev I.V."/>
            <person name="Kubicek C.P."/>
            <person name="Martinez D."/>
            <person name="van Peij N.N."/>
            <person name="Roubos J.A."/>
            <person name="Nielsen J."/>
            <person name="Baker S.E."/>
        </authorList>
    </citation>
    <scope>NUCLEOTIDE SEQUENCE [LARGE SCALE GENOMIC DNA]</scope>
    <source>
        <strain evidence="3">ATCC 1015 / CBS 113.46 / FGSC A1144 / LSHB Ac4 / NCTC 3858a / NRRL 328 / USDA 3528.7</strain>
    </source>
</reference>
<feature type="region of interest" description="Disordered" evidence="1">
    <location>
        <begin position="141"/>
        <end position="196"/>
    </location>
</feature>
<dbReference type="STRING" id="380704.G3XWB7"/>
<gene>
    <name evidence="2" type="ORF">ASPNIDRAFT_42120</name>
</gene>
<sequence length="196" mass="21538">DYSKVYVLVGWLIDTALSPLWNCKILLEPDVDFPRERTKFSGAGSKESHPRFSHAKSAPEVTSLLVSVPGPFVRVEPPESQSVASYGVHPYPDQGQRIRLIASERLIIVIESLDISSNSSDLASRHTLVASVTRRAQVLSMPSRSSRAVPASAAAPVSGAKKKRRASARLSEFSRKGLKEQKYDDTAPKRATKIQR</sequence>